<feature type="compositionally biased region" description="Basic and acidic residues" evidence="1">
    <location>
        <begin position="122"/>
        <end position="132"/>
    </location>
</feature>
<feature type="region of interest" description="Disordered" evidence="1">
    <location>
        <begin position="102"/>
        <end position="142"/>
    </location>
</feature>
<evidence type="ECO:0000256" key="1">
    <source>
        <dbReference type="SAM" id="MobiDB-lite"/>
    </source>
</evidence>
<proteinExistence type="predicted"/>
<evidence type="ECO:0000313" key="3">
    <source>
        <dbReference type="Proteomes" id="UP001295684"/>
    </source>
</evidence>
<feature type="compositionally biased region" description="Polar residues" evidence="1">
    <location>
        <begin position="103"/>
        <end position="118"/>
    </location>
</feature>
<accession>A0AAD1U9V9</accession>
<feature type="compositionally biased region" description="Basic residues" evidence="1">
    <location>
        <begin position="133"/>
        <end position="142"/>
    </location>
</feature>
<protein>
    <submittedName>
        <fullName evidence="2">Uncharacterized protein</fullName>
    </submittedName>
</protein>
<reference evidence="2" key="1">
    <citation type="submission" date="2023-07" db="EMBL/GenBank/DDBJ databases">
        <authorList>
            <consortium name="AG Swart"/>
            <person name="Singh M."/>
            <person name="Singh A."/>
            <person name="Seah K."/>
            <person name="Emmerich C."/>
        </authorList>
    </citation>
    <scope>NUCLEOTIDE SEQUENCE</scope>
    <source>
        <strain evidence="2">DP1</strain>
    </source>
</reference>
<dbReference type="AlphaFoldDB" id="A0AAD1U9V9"/>
<gene>
    <name evidence="2" type="ORF">ECRASSUSDP1_LOCUS2729</name>
</gene>
<keyword evidence="3" id="KW-1185">Reference proteome</keyword>
<sequence length="305" mass="35225">MPEEDKGWIAIAKSVVDPECRYRKIIQGIMKHKPGEEVVINKQKKATRSYKSKKHNMKFKMCSKYDILDTSQGNTYSKKSKRGMAKILSNQSLDKKLLDHITSKSGKGTSSNNLSELTKSQKHSEKKEEVPIKHKRRSSIRKLKRPTLTVTKLKDHSFKHRLTVDGGAGSPLRSSFGNNMNNMIKEIRLFSDNDSVSEGGDYIRKPKSSFHQKFDIKEWYHKLCSQNTHIACRKRACMEYTFTSHYPNIVVKTRNQMHRRIKSPEISVSLLMERGIKRRYLKGATSTENISIRKLLKEKARSPLN</sequence>
<evidence type="ECO:0000313" key="2">
    <source>
        <dbReference type="EMBL" id="CAI2361418.1"/>
    </source>
</evidence>
<name>A0AAD1U9V9_EUPCR</name>
<dbReference type="EMBL" id="CAMPGE010002609">
    <property type="protein sequence ID" value="CAI2361418.1"/>
    <property type="molecule type" value="Genomic_DNA"/>
</dbReference>
<organism evidence="2 3">
    <name type="scientific">Euplotes crassus</name>
    <dbReference type="NCBI Taxonomy" id="5936"/>
    <lineage>
        <taxon>Eukaryota</taxon>
        <taxon>Sar</taxon>
        <taxon>Alveolata</taxon>
        <taxon>Ciliophora</taxon>
        <taxon>Intramacronucleata</taxon>
        <taxon>Spirotrichea</taxon>
        <taxon>Hypotrichia</taxon>
        <taxon>Euplotida</taxon>
        <taxon>Euplotidae</taxon>
        <taxon>Moneuplotes</taxon>
    </lineage>
</organism>
<dbReference type="Proteomes" id="UP001295684">
    <property type="component" value="Unassembled WGS sequence"/>
</dbReference>
<comment type="caution">
    <text evidence="2">The sequence shown here is derived from an EMBL/GenBank/DDBJ whole genome shotgun (WGS) entry which is preliminary data.</text>
</comment>